<dbReference type="Proteomes" id="UP000722791">
    <property type="component" value="Unassembled WGS sequence"/>
</dbReference>
<proteinExistence type="predicted"/>
<accession>A0A8J4GQ37</accession>
<dbReference type="AlphaFoldDB" id="A0A8J4GQ37"/>
<organism evidence="2 3">
    <name type="scientific">Volvox reticuliferus</name>
    <dbReference type="NCBI Taxonomy" id="1737510"/>
    <lineage>
        <taxon>Eukaryota</taxon>
        <taxon>Viridiplantae</taxon>
        <taxon>Chlorophyta</taxon>
        <taxon>core chlorophytes</taxon>
        <taxon>Chlorophyceae</taxon>
        <taxon>CS clade</taxon>
        <taxon>Chlamydomonadales</taxon>
        <taxon>Volvocaceae</taxon>
        <taxon>Volvox</taxon>
    </lineage>
</organism>
<name>A0A8J4GQ37_9CHLO</name>
<evidence type="ECO:0000313" key="2">
    <source>
        <dbReference type="EMBL" id="GIM12680.1"/>
    </source>
</evidence>
<reference evidence="2" key="1">
    <citation type="journal article" date="2021" name="Proc. Natl. Acad. Sci. U.S.A.">
        <title>Three genomes in the algal genus Volvox reveal the fate of a haploid sex-determining region after a transition to homothallism.</title>
        <authorList>
            <person name="Yamamoto K."/>
            <person name="Hamaji T."/>
            <person name="Kawai-Toyooka H."/>
            <person name="Matsuzaki R."/>
            <person name="Takahashi F."/>
            <person name="Nishimura Y."/>
            <person name="Kawachi M."/>
            <person name="Noguchi H."/>
            <person name="Minakuchi Y."/>
            <person name="Umen J.G."/>
            <person name="Toyoda A."/>
            <person name="Nozaki H."/>
        </authorList>
    </citation>
    <scope>NUCLEOTIDE SEQUENCE</scope>
    <source>
        <strain evidence="2">NIES-3785</strain>
    </source>
</reference>
<protein>
    <submittedName>
        <fullName evidence="2">Uncharacterized protein</fullName>
    </submittedName>
</protein>
<sequence length="288" mass="31926">MMINFIAYGSKSITVESVVPANRVRKPRVWRSAPSKPRNTCPSNSQHRAASANTSLPKPFATEQRATTPAEEAISWDCIYVGRMPLVGFEAVSAMMLPAVTLLPATLSQWFPLHSFLALGSSRSPEECMVIDFLPERPTHPTTALALASGGSVPGQLRVRRLRGWVRGASVRTRFVMKLETPLTDTAAQCAVEVFNRCVVRPCMHTCMRTCGHVHPAFLHVCAPAGWITCMHTWCTSYSTYARHIFELYILYYNKDVGKLPGAMHANALCAARVEPLLLSQLITFMYV</sequence>
<feature type="region of interest" description="Disordered" evidence="1">
    <location>
        <begin position="29"/>
        <end position="68"/>
    </location>
</feature>
<dbReference type="EMBL" id="BNCQ01000044">
    <property type="protein sequence ID" value="GIM12680.1"/>
    <property type="molecule type" value="Genomic_DNA"/>
</dbReference>
<comment type="caution">
    <text evidence="2">The sequence shown here is derived from an EMBL/GenBank/DDBJ whole genome shotgun (WGS) entry which is preliminary data.</text>
</comment>
<gene>
    <name evidence="2" type="ORF">Vretimale_15977</name>
</gene>
<evidence type="ECO:0000313" key="3">
    <source>
        <dbReference type="Proteomes" id="UP000722791"/>
    </source>
</evidence>
<evidence type="ECO:0000256" key="1">
    <source>
        <dbReference type="SAM" id="MobiDB-lite"/>
    </source>
</evidence>
<feature type="compositionally biased region" description="Polar residues" evidence="1">
    <location>
        <begin position="37"/>
        <end position="56"/>
    </location>
</feature>